<dbReference type="EMBL" id="BKAJ01000158">
    <property type="protein sequence ID" value="GEP60329.1"/>
    <property type="molecule type" value="Genomic_DNA"/>
</dbReference>
<accession>A0A512NN25</accession>
<protein>
    <recommendedName>
        <fullName evidence="1">HTH marR-type domain-containing protein</fullName>
    </recommendedName>
</protein>
<proteinExistence type="predicted"/>
<dbReference type="AlphaFoldDB" id="A0A512NN25"/>
<dbReference type="InterPro" id="IPR036390">
    <property type="entry name" value="WH_DNA-bd_sf"/>
</dbReference>
<dbReference type="SUPFAM" id="SSF46785">
    <property type="entry name" value="Winged helix' DNA-binding domain"/>
    <property type="match status" value="1"/>
</dbReference>
<gene>
    <name evidence="2" type="ORF">RSO01_74950</name>
</gene>
<evidence type="ECO:0000313" key="2">
    <source>
        <dbReference type="EMBL" id="GEP60329.1"/>
    </source>
</evidence>
<dbReference type="GO" id="GO:0006950">
    <property type="term" value="P:response to stress"/>
    <property type="evidence" value="ECO:0007669"/>
    <property type="project" value="TreeGrafter"/>
</dbReference>
<name>A0A512NN25_9HYPH</name>
<dbReference type="Gene3D" id="1.10.10.10">
    <property type="entry name" value="Winged helix-like DNA-binding domain superfamily/Winged helix DNA-binding domain"/>
    <property type="match status" value="1"/>
</dbReference>
<reference evidence="2 3" key="1">
    <citation type="submission" date="2019-07" db="EMBL/GenBank/DDBJ databases">
        <title>Whole genome shotgun sequence of Reyranella soli NBRC 108950.</title>
        <authorList>
            <person name="Hosoyama A."/>
            <person name="Uohara A."/>
            <person name="Ohji S."/>
            <person name="Ichikawa N."/>
        </authorList>
    </citation>
    <scope>NUCLEOTIDE SEQUENCE [LARGE SCALE GENOMIC DNA]</scope>
    <source>
        <strain evidence="2 3">NBRC 108950</strain>
    </source>
</reference>
<comment type="caution">
    <text evidence="2">The sequence shown here is derived from an EMBL/GenBank/DDBJ whole genome shotgun (WGS) entry which is preliminary data.</text>
</comment>
<sequence length="161" mass="17598">MLALGSKSHYILAMSDTSLAAILRLLRAQSFVESRIDPGLGAVHGLALREFMFLVQLDQAPASRLRRVDLAARLNVSQSTVTRLALPLEKLGFVKREADPRDARVGYVVLTKAGRQRVAEARATLERSAAGIFRDRWTDKEIATLASLLGRFTAALPGDVT</sequence>
<dbReference type="InterPro" id="IPR036388">
    <property type="entry name" value="WH-like_DNA-bd_sf"/>
</dbReference>
<dbReference type="PANTHER" id="PTHR33164">
    <property type="entry name" value="TRANSCRIPTIONAL REGULATOR, MARR FAMILY"/>
    <property type="match status" value="1"/>
</dbReference>
<dbReference type="Proteomes" id="UP000321058">
    <property type="component" value="Unassembled WGS sequence"/>
</dbReference>
<feature type="domain" description="HTH marR-type" evidence="1">
    <location>
        <begin position="15"/>
        <end position="154"/>
    </location>
</feature>
<keyword evidence="3" id="KW-1185">Reference proteome</keyword>
<dbReference type="InterPro" id="IPR039422">
    <property type="entry name" value="MarR/SlyA-like"/>
</dbReference>
<dbReference type="SMART" id="SM00347">
    <property type="entry name" value="HTH_MARR"/>
    <property type="match status" value="1"/>
</dbReference>
<dbReference type="Pfam" id="PF01047">
    <property type="entry name" value="MarR"/>
    <property type="match status" value="1"/>
</dbReference>
<dbReference type="GO" id="GO:0003700">
    <property type="term" value="F:DNA-binding transcription factor activity"/>
    <property type="evidence" value="ECO:0007669"/>
    <property type="project" value="InterPro"/>
</dbReference>
<dbReference type="PANTHER" id="PTHR33164:SF57">
    <property type="entry name" value="MARR-FAMILY TRANSCRIPTIONAL REGULATOR"/>
    <property type="match status" value="1"/>
</dbReference>
<dbReference type="InterPro" id="IPR000835">
    <property type="entry name" value="HTH_MarR-typ"/>
</dbReference>
<evidence type="ECO:0000259" key="1">
    <source>
        <dbReference type="PROSITE" id="PS50995"/>
    </source>
</evidence>
<evidence type="ECO:0000313" key="3">
    <source>
        <dbReference type="Proteomes" id="UP000321058"/>
    </source>
</evidence>
<dbReference type="PROSITE" id="PS50995">
    <property type="entry name" value="HTH_MARR_2"/>
    <property type="match status" value="1"/>
</dbReference>
<organism evidence="2 3">
    <name type="scientific">Reyranella soli</name>
    <dbReference type="NCBI Taxonomy" id="1230389"/>
    <lineage>
        <taxon>Bacteria</taxon>
        <taxon>Pseudomonadati</taxon>
        <taxon>Pseudomonadota</taxon>
        <taxon>Alphaproteobacteria</taxon>
        <taxon>Hyphomicrobiales</taxon>
        <taxon>Reyranellaceae</taxon>
        <taxon>Reyranella</taxon>
    </lineage>
</organism>